<dbReference type="Proteomes" id="UP001152872">
    <property type="component" value="Unassembled WGS sequence"/>
</dbReference>
<name>A0A9X4MAL5_9CYAN</name>
<evidence type="ECO:0000313" key="2">
    <source>
        <dbReference type="Proteomes" id="UP001152872"/>
    </source>
</evidence>
<proteinExistence type="predicted"/>
<dbReference type="AlphaFoldDB" id="A0A9X4MAL5"/>
<sequence length="258" mass="28126">MESNRSDMDSMGIIKAKVATKLKLRPVDSAQLKLPNEAIDVPIGKTYGFDKAEPADNGHVKVVLAANSGTYFIFPSHWDGLTLTIAQIVNANQAEALFENPITNAQLQDLNSCISRYKITTAPRLRHFLSQIAHESGGLQYTEELADGSEYEDREDLGNVNPGDGPKYKGAGVIQLTGRANYQAFSNAIGDPKVMDGVDYVAATYPFTSAGFWWDNNDMNALCDSGASVADVTFRVNGGYNGLDDRQYYYDKASGIFA</sequence>
<dbReference type="PANTHER" id="PTHR34408:SF1">
    <property type="entry name" value="GLYCOSYL HYDROLASE FAMILY 19 DOMAIN-CONTAINING PROTEIN HI_1415"/>
    <property type="match status" value="1"/>
</dbReference>
<dbReference type="EMBL" id="VBTY01000068">
    <property type="protein sequence ID" value="MDG3494870.1"/>
    <property type="molecule type" value="Genomic_DNA"/>
</dbReference>
<accession>A0A9X4MAL5</accession>
<dbReference type="SUPFAM" id="SSF53955">
    <property type="entry name" value="Lysozyme-like"/>
    <property type="match status" value="1"/>
</dbReference>
<comment type="caution">
    <text evidence="1">The sequence shown here is derived from an EMBL/GenBank/DDBJ whole genome shotgun (WGS) entry which is preliminary data.</text>
</comment>
<dbReference type="InterPro" id="IPR052354">
    <property type="entry name" value="Cell_Wall_Dynamics_Protein"/>
</dbReference>
<reference evidence="1" key="1">
    <citation type="submission" date="2019-05" db="EMBL/GenBank/DDBJ databases">
        <title>Whole genome sequencing of Pseudanabaena catenata USMAC16.</title>
        <authorList>
            <person name="Khan Z."/>
            <person name="Omar W.M."/>
            <person name="Convey P."/>
            <person name="Merican F."/>
            <person name="Najimudin N."/>
        </authorList>
    </citation>
    <scope>NUCLEOTIDE SEQUENCE</scope>
    <source>
        <strain evidence="1">USMAC16</strain>
    </source>
</reference>
<evidence type="ECO:0000313" key="1">
    <source>
        <dbReference type="EMBL" id="MDG3494870.1"/>
    </source>
</evidence>
<keyword evidence="2" id="KW-1185">Reference proteome</keyword>
<organism evidence="1 2">
    <name type="scientific">Pseudanabaena catenata USMAC16</name>
    <dbReference type="NCBI Taxonomy" id="1855837"/>
    <lineage>
        <taxon>Bacteria</taxon>
        <taxon>Bacillati</taxon>
        <taxon>Cyanobacteriota</taxon>
        <taxon>Cyanophyceae</taxon>
        <taxon>Pseudanabaenales</taxon>
        <taxon>Pseudanabaenaceae</taxon>
        <taxon>Pseudanabaena</taxon>
    </lineage>
</organism>
<evidence type="ECO:0008006" key="3">
    <source>
        <dbReference type="Google" id="ProtNLM"/>
    </source>
</evidence>
<gene>
    <name evidence="1" type="ORF">FEV09_09905</name>
</gene>
<dbReference type="PANTHER" id="PTHR34408">
    <property type="entry name" value="FAMILY PROTEIN, PUTATIVE-RELATED"/>
    <property type="match status" value="1"/>
</dbReference>
<protein>
    <recommendedName>
        <fullName evidence="3">Chitinase</fullName>
    </recommendedName>
</protein>
<dbReference type="RefSeq" id="WP_009626971.1">
    <property type="nucleotide sequence ID" value="NZ_VBTY01000068.1"/>
</dbReference>
<dbReference type="Gene3D" id="1.10.530.10">
    <property type="match status" value="1"/>
</dbReference>
<dbReference type="InterPro" id="IPR023346">
    <property type="entry name" value="Lysozyme-like_dom_sf"/>
</dbReference>